<name>A0A8H6SIJ6_9AGAR</name>
<keyword evidence="4" id="KW-1185">Reference proteome</keyword>
<dbReference type="PANTHER" id="PTHR24320">
    <property type="entry name" value="RETINOL DEHYDROGENASE"/>
    <property type="match status" value="1"/>
</dbReference>
<dbReference type="OrthoDB" id="191139at2759"/>
<evidence type="ECO:0000256" key="1">
    <source>
        <dbReference type="ARBA" id="ARBA00006484"/>
    </source>
</evidence>
<accession>A0A8H6SIJ6</accession>
<dbReference type="Gene3D" id="3.40.50.720">
    <property type="entry name" value="NAD(P)-binding Rossmann-like Domain"/>
    <property type="match status" value="1"/>
</dbReference>
<sequence>MVNEKNNKFSFETSAEDVAEAFSREIQGKNVLITGTSLNGIGYETVKAIAKYAKLVVMTGHNAERLQLAEQALKKDNPRANLRRLIVDLSSMASVRKAAVEVLAYPEPLHVLIHNAAAHFGPQIALSADGLDSQFATDHVGPFLLTKLLLPKLYAALDSSWKPRVIFVSSLAHSWAESIDYDHLLKPKTGKYEAFNVYCQAKTANVIMGIELSRRSKGQILGYSVHPGAIFTNVHSNPDVIPMLQAFGNLTEDGKPNTENFQWKTLGQGAATTVAAAFDPSLIETPGAYLDDSTVANASISAHAAGPLWSLTEQIVGEKFEF</sequence>
<dbReference type="SUPFAM" id="SSF51735">
    <property type="entry name" value="NAD(P)-binding Rossmann-fold domains"/>
    <property type="match status" value="1"/>
</dbReference>
<protein>
    <submittedName>
        <fullName evidence="3">Short-chain dehydrogenase/reductase family protein</fullName>
    </submittedName>
</protein>
<evidence type="ECO:0000256" key="2">
    <source>
        <dbReference type="ARBA" id="ARBA00023002"/>
    </source>
</evidence>
<dbReference type="Pfam" id="PF00106">
    <property type="entry name" value="adh_short"/>
    <property type="match status" value="1"/>
</dbReference>
<keyword evidence="2" id="KW-0560">Oxidoreductase</keyword>
<comment type="caution">
    <text evidence="3">The sequence shown here is derived from an EMBL/GenBank/DDBJ whole genome shotgun (WGS) entry which is preliminary data.</text>
</comment>
<proteinExistence type="inferred from homology"/>
<gene>
    <name evidence="3" type="ORF">MIND_00899800</name>
</gene>
<dbReference type="GO" id="GO:0016491">
    <property type="term" value="F:oxidoreductase activity"/>
    <property type="evidence" value="ECO:0007669"/>
    <property type="project" value="UniProtKB-KW"/>
</dbReference>
<comment type="similarity">
    <text evidence="1">Belongs to the short-chain dehydrogenases/reductases (SDR) family.</text>
</comment>
<dbReference type="AlphaFoldDB" id="A0A8H6SIJ6"/>
<dbReference type="EMBL" id="JACAZF010000007">
    <property type="protein sequence ID" value="KAF7299497.1"/>
    <property type="molecule type" value="Genomic_DNA"/>
</dbReference>
<evidence type="ECO:0000313" key="4">
    <source>
        <dbReference type="Proteomes" id="UP000636479"/>
    </source>
</evidence>
<dbReference type="GeneID" id="59348159"/>
<dbReference type="InterPro" id="IPR002347">
    <property type="entry name" value="SDR_fam"/>
</dbReference>
<dbReference type="Proteomes" id="UP000636479">
    <property type="component" value="Unassembled WGS sequence"/>
</dbReference>
<reference evidence="3" key="1">
    <citation type="submission" date="2020-05" db="EMBL/GenBank/DDBJ databases">
        <title>Mycena genomes resolve the evolution of fungal bioluminescence.</title>
        <authorList>
            <person name="Tsai I.J."/>
        </authorList>
    </citation>
    <scope>NUCLEOTIDE SEQUENCE</scope>
    <source>
        <strain evidence="3">171206Taipei</strain>
    </source>
</reference>
<dbReference type="PANTHER" id="PTHR24320:SF283">
    <property type="entry name" value="RETINOL DEHYDROGENASE 11"/>
    <property type="match status" value="1"/>
</dbReference>
<organism evidence="3 4">
    <name type="scientific">Mycena indigotica</name>
    <dbReference type="NCBI Taxonomy" id="2126181"/>
    <lineage>
        <taxon>Eukaryota</taxon>
        <taxon>Fungi</taxon>
        <taxon>Dikarya</taxon>
        <taxon>Basidiomycota</taxon>
        <taxon>Agaricomycotina</taxon>
        <taxon>Agaricomycetes</taxon>
        <taxon>Agaricomycetidae</taxon>
        <taxon>Agaricales</taxon>
        <taxon>Marasmiineae</taxon>
        <taxon>Mycenaceae</taxon>
        <taxon>Mycena</taxon>
    </lineage>
</organism>
<dbReference type="RefSeq" id="XP_037218885.1">
    <property type="nucleotide sequence ID" value="XM_037365643.1"/>
</dbReference>
<evidence type="ECO:0000313" key="3">
    <source>
        <dbReference type="EMBL" id="KAF7299497.1"/>
    </source>
</evidence>
<dbReference type="InterPro" id="IPR036291">
    <property type="entry name" value="NAD(P)-bd_dom_sf"/>
</dbReference>